<dbReference type="EMBL" id="QPFP01000006">
    <property type="protein sequence ID" value="TEB36148.1"/>
    <property type="molecule type" value="Genomic_DNA"/>
</dbReference>
<feature type="compositionally biased region" description="Polar residues" evidence="1">
    <location>
        <begin position="172"/>
        <end position="181"/>
    </location>
</feature>
<dbReference type="OrthoDB" id="3045886at2759"/>
<evidence type="ECO:0000313" key="3">
    <source>
        <dbReference type="EMBL" id="TEB36148.1"/>
    </source>
</evidence>
<feature type="region of interest" description="Disordered" evidence="1">
    <location>
        <begin position="469"/>
        <end position="553"/>
    </location>
</feature>
<accession>A0A4Y7TQE3</accession>
<dbReference type="STRING" id="71717.A0A4Y7TQE3"/>
<protein>
    <recommendedName>
        <fullName evidence="2">NYN domain-containing protein</fullName>
    </recommendedName>
</protein>
<feature type="region of interest" description="Disordered" evidence="1">
    <location>
        <begin position="372"/>
        <end position="455"/>
    </location>
</feature>
<evidence type="ECO:0000256" key="1">
    <source>
        <dbReference type="SAM" id="MobiDB-lite"/>
    </source>
</evidence>
<evidence type="ECO:0000259" key="2">
    <source>
        <dbReference type="Pfam" id="PF01936"/>
    </source>
</evidence>
<dbReference type="Pfam" id="PF01936">
    <property type="entry name" value="NYN"/>
    <property type="match status" value="1"/>
</dbReference>
<evidence type="ECO:0000313" key="4">
    <source>
        <dbReference type="Proteomes" id="UP000298030"/>
    </source>
</evidence>
<feature type="domain" description="NYN" evidence="2">
    <location>
        <begin position="7"/>
        <end position="129"/>
    </location>
</feature>
<feature type="region of interest" description="Disordered" evidence="1">
    <location>
        <begin position="158"/>
        <end position="216"/>
    </location>
</feature>
<proteinExistence type="predicted"/>
<dbReference type="AlphaFoldDB" id="A0A4Y7TQE3"/>
<dbReference type="Proteomes" id="UP000298030">
    <property type="component" value="Unassembled WGS sequence"/>
</dbReference>
<feature type="compositionally biased region" description="Polar residues" evidence="1">
    <location>
        <begin position="192"/>
        <end position="204"/>
    </location>
</feature>
<feature type="compositionally biased region" description="Low complexity" evidence="1">
    <location>
        <begin position="484"/>
        <end position="496"/>
    </location>
</feature>
<gene>
    <name evidence="3" type="ORF">FA13DRAFT_1787632</name>
</gene>
<sequence length="633" mass="66129">MDAERHVAVFWDESVISAAGCSGFNAARFVCKAAETLGAVRSVKFYTTLGFATRGAFPNLRSEFKHAGVTVVDTASTGREASAVKVSLTDALIYALDNPPCPILFVSADLDVCYTISLLRMRGYHAYLLRPSNSGPIFEGFQLPDDLDTSNFLDAAASSSSNDCGSPDRPQTHCNGTSPPSNEIPKHHHPSANGQVNGLSTRSSEAPPLLSTGEIDAFRERFTSSRPKLDTAMTNTLRPHRHSFSSFGHSGLIEPEGPYLPPFRVLPTVPIPSAGPKIDLKGKGRAVDNGSTLNSPIVLTATSISVSRSNSFGSAYRGPPTSISTAPTSAMPWYRPDFKMGADGTFKAATSMPVEGVAGQMESVERRSLRTLGRVARSESGGTDGSATPTATSVNPRGKDSSRASVLSGSEVPSLGDPATPLAPERIQIHASPPAPTPVANPAPTGAPAIPNESSSASASVSAISSCLSSSSLPDQRERNEGLPAASAAPDPRASRGLGITPVNGQPSTPHGQSAHLSPSSTTSLRPTTAQPTASTSSATPASTSQSPPASIPGVPAHFHTLVHVLREHLDCGRVYVNRAVLCSELGRRQRNILVAAKLQNVKRPFVAYLNQAFSAGIILSGEGDVALAAAYR</sequence>
<feature type="compositionally biased region" description="Low complexity" evidence="1">
    <location>
        <begin position="517"/>
        <end position="549"/>
    </location>
</feature>
<dbReference type="InterPro" id="IPR021139">
    <property type="entry name" value="NYN"/>
</dbReference>
<keyword evidence="4" id="KW-1185">Reference proteome</keyword>
<reference evidence="3 4" key="1">
    <citation type="journal article" date="2019" name="Nat. Ecol. Evol.">
        <title>Megaphylogeny resolves global patterns of mushroom evolution.</title>
        <authorList>
            <person name="Varga T."/>
            <person name="Krizsan K."/>
            <person name="Foldi C."/>
            <person name="Dima B."/>
            <person name="Sanchez-Garcia M."/>
            <person name="Sanchez-Ramirez S."/>
            <person name="Szollosi G.J."/>
            <person name="Szarkandi J.G."/>
            <person name="Papp V."/>
            <person name="Albert L."/>
            <person name="Andreopoulos W."/>
            <person name="Angelini C."/>
            <person name="Antonin V."/>
            <person name="Barry K.W."/>
            <person name="Bougher N.L."/>
            <person name="Buchanan P."/>
            <person name="Buyck B."/>
            <person name="Bense V."/>
            <person name="Catcheside P."/>
            <person name="Chovatia M."/>
            <person name="Cooper J."/>
            <person name="Damon W."/>
            <person name="Desjardin D."/>
            <person name="Finy P."/>
            <person name="Geml J."/>
            <person name="Haridas S."/>
            <person name="Hughes K."/>
            <person name="Justo A."/>
            <person name="Karasinski D."/>
            <person name="Kautmanova I."/>
            <person name="Kiss B."/>
            <person name="Kocsube S."/>
            <person name="Kotiranta H."/>
            <person name="LaButti K.M."/>
            <person name="Lechner B.E."/>
            <person name="Liimatainen K."/>
            <person name="Lipzen A."/>
            <person name="Lukacs Z."/>
            <person name="Mihaltcheva S."/>
            <person name="Morgado L.N."/>
            <person name="Niskanen T."/>
            <person name="Noordeloos M.E."/>
            <person name="Ohm R.A."/>
            <person name="Ortiz-Santana B."/>
            <person name="Ovrebo C."/>
            <person name="Racz N."/>
            <person name="Riley R."/>
            <person name="Savchenko A."/>
            <person name="Shiryaev A."/>
            <person name="Soop K."/>
            <person name="Spirin V."/>
            <person name="Szebenyi C."/>
            <person name="Tomsovsky M."/>
            <person name="Tulloss R.E."/>
            <person name="Uehling J."/>
            <person name="Grigoriev I.V."/>
            <person name="Vagvolgyi C."/>
            <person name="Papp T."/>
            <person name="Martin F.M."/>
            <person name="Miettinen O."/>
            <person name="Hibbett D.S."/>
            <person name="Nagy L.G."/>
        </authorList>
    </citation>
    <scope>NUCLEOTIDE SEQUENCE [LARGE SCALE GENOMIC DNA]</scope>
    <source>
        <strain evidence="3 4">FP101781</strain>
    </source>
</reference>
<dbReference type="GO" id="GO:0004540">
    <property type="term" value="F:RNA nuclease activity"/>
    <property type="evidence" value="ECO:0007669"/>
    <property type="project" value="InterPro"/>
</dbReference>
<feature type="compositionally biased region" description="Polar residues" evidence="1">
    <location>
        <begin position="385"/>
        <end position="395"/>
    </location>
</feature>
<name>A0A4Y7TQE3_COPMI</name>
<feature type="compositionally biased region" description="Low complexity" evidence="1">
    <location>
        <begin position="442"/>
        <end position="455"/>
    </location>
</feature>
<comment type="caution">
    <text evidence="3">The sequence shown here is derived from an EMBL/GenBank/DDBJ whole genome shotgun (WGS) entry which is preliminary data.</text>
</comment>
<feature type="compositionally biased region" description="Polar residues" evidence="1">
    <location>
        <begin position="503"/>
        <end position="516"/>
    </location>
</feature>
<organism evidence="3 4">
    <name type="scientific">Coprinellus micaceus</name>
    <name type="common">Glistening ink-cap mushroom</name>
    <name type="synonym">Coprinus micaceus</name>
    <dbReference type="NCBI Taxonomy" id="71717"/>
    <lineage>
        <taxon>Eukaryota</taxon>
        <taxon>Fungi</taxon>
        <taxon>Dikarya</taxon>
        <taxon>Basidiomycota</taxon>
        <taxon>Agaricomycotina</taxon>
        <taxon>Agaricomycetes</taxon>
        <taxon>Agaricomycetidae</taxon>
        <taxon>Agaricales</taxon>
        <taxon>Agaricineae</taxon>
        <taxon>Psathyrellaceae</taxon>
        <taxon>Coprinellus</taxon>
    </lineage>
</organism>